<gene>
    <name evidence="1" type="ORF">Prubr_56650</name>
</gene>
<dbReference type="KEGG" id="pry:Prubr_56650"/>
<proteinExistence type="predicted"/>
<reference evidence="1" key="1">
    <citation type="submission" date="2020-08" db="EMBL/GenBank/DDBJ databases">
        <title>Whole genome shotgun sequence of Polymorphospora rubra NBRC 101157.</title>
        <authorList>
            <person name="Komaki H."/>
            <person name="Tamura T."/>
        </authorList>
    </citation>
    <scope>NUCLEOTIDE SEQUENCE</scope>
    <source>
        <strain evidence="1">NBRC 101157</strain>
    </source>
</reference>
<dbReference type="RefSeq" id="WP_212817847.1">
    <property type="nucleotide sequence ID" value="NZ_AP023359.1"/>
</dbReference>
<evidence type="ECO:0000313" key="1">
    <source>
        <dbReference type="EMBL" id="BCJ68644.1"/>
    </source>
</evidence>
<dbReference type="Proteomes" id="UP000680866">
    <property type="component" value="Chromosome"/>
</dbReference>
<protein>
    <submittedName>
        <fullName evidence="1">Uncharacterized protein</fullName>
    </submittedName>
</protein>
<dbReference type="AlphaFoldDB" id="A0A810N854"/>
<sequence>MVLPAARTRDEAHLYLDLHPCDRCLSVSTTWDSVLTSVDGVPARRYAGVCADCGTGREYLFALPEHAAGTRPGTVHFGGSQPSELLDPGEWLLVADLTAEAAAATTDPAEAAESTGIALAAMVEILKFVPAGADAVPADLFRTERGRTVYRQEPGRFRRRRLEIVRDAYRDALDRIGPR</sequence>
<name>A0A810N854_9ACTN</name>
<evidence type="ECO:0000313" key="2">
    <source>
        <dbReference type="Proteomes" id="UP000680866"/>
    </source>
</evidence>
<dbReference type="EMBL" id="AP023359">
    <property type="protein sequence ID" value="BCJ68644.1"/>
    <property type="molecule type" value="Genomic_DNA"/>
</dbReference>
<keyword evidence="2" id="KW-1185">Reference proteome</keyword>
<organism evidence="1 2">
    <name type="scientific">Polymorphospora rubra</name>
    <dbReference type="NCBI Taxonomy" id="338584"/>
    <lineage>
        <taxon>Bacteria</taxon>
        <taxon>Bacillati</taxon>
        <taxon>Actinomycetota</taxon>
        <taxon>Actinomycetes</taxon>
        <taxon>Micromonosporales</taxon>
        <taxon>Micromonosporaceae</taxon>
        <taxon>Polymorphospora</taxon>
    </lineage>
</organism>
<accession>A0A810N854</accession>